<feature type="compositionally biased region" description="Basic and acidic residues" evidence="1">
    <location>
        <begin position="186"/>
        <end position="218"/>
    </location>
</feature>
<feature type="region of interest" description="Disordered" evidence="1">
    <location>
        <begin position="276"/>
        <end position="300"/>
    </location>
</feature>
<organism evidence="2 3">
    <name type="scientific">Ceratocystis fimbriata CBS 114723</name>
    <dbReference type="NCBI Taxonomy" id="1035309"/>
    <lineage>
        <taxon>Eukaryota</taxon>
        <taxon>Fungi</taxon>
        <taxon>Dikarya</taxon>
        <taxon>Ascomycota</taxon>
        <taxon>Pezizomycotina</taxon>
        <taxon>Sordariomycetes</taxon>
        <taxon>Hypocreomycetidae</taxon>
        <taxon>Microascales</taxon>
        <taxon>Ceratocystidaceae</taxon>
        <taxon>Ceratocystis</taxon>
    </lineage>
</organism>
<evidence type="ECO:0000256" key="1">
    <source>
        <dbReference type="SAM" id="MobiDB-lite"/>
    </source>
</evidence>
<keyword evidence="3" id="KW-1185">Reference proteome</keyword>
<sequence length="525" mass="56375">MSSQAGPNGLLLNLGSNNPFRNKNSPLSATFSNNSRPITPVSPFDDPIPQTVSKNPFLDPLQPSNSNLRTSTISMAARPESKLVSDTTVDEIFDSLLTKHALPLQQGSLSVEDSASKKQQSPGRSRPPRPLGNNSGPGPAPNQARRPPPPGVANAHRPSRSQEDMMRSRRAPPRSGAPPAAGSPARRGDRSSDRTAPRPRRNSESSIIDRERPLTEEEKVLREARRLARMNTQKTKETGKKPNKRMDIIDQLDASSIFGMGIVHHDGPYDALNAHRNRGSSRRAPMRAFPKNSLNNSMGGSGPLNARPDHQTFMGNNDSDAFNDYSVAAPKADVPDGVFDPTSRGHIIHGDESLGLGSSTFLEGTPAARTIIQQKQAEDAEQIAVEGLKRQKSLAHRLRSVRRPNRNYPDGFKGATRKPSDAIPLPSRAGGMGENTPFIPEYDAEPESLTVRGKGGSSSPPQFRGRTMSDDVTSSNATSGGGGGGGGGILSRVKSLKGGRRNRSQTENYDPSMPMPNTTSHGTAV</sequence>
<comment type="caution">
    <text evidence="2">The sequence shown here is derived from an EMBL/GenBank/DDBJ whole genome shotgun (WGS) entry which is preliminary data.</text>
</comment>
<feature type="region of interest" description="Disordered" evidence="1">
    <location>
        <begin position="403"/>
        <end position="525"/>
    </location>
</feature>
<reference evidence="2 3" key="1">
    <citation type="journal article" date="2013" name="Fungal Biol.">
        <title>Analysis of microsatellite markers in the genome of the plant pathogen Ceratocystis fimbriata.</title>
        <authorList>
            <person name="Simpson M.C."/>
            <person name="Wilken P.M."/>
            <person name="Coetzee M.P."/>
            <person name="Wingfield M.J."/>
            <person name="Wingfield B.D."/>
        </authorList>
    </citation>
    <scope>NUCLEOTIDE SEQUENCE [LARGE SCALE GENOMIC DNA]</scope>
    <source>
        <strain evidence="2 3">CBS 114723</strain>
    </source>
</reference>
<feature type="region of interest" description="Disordered" evidence="1">
    <location>
        <begin position="1"/>
        <end position="68"/>
    </location>
</feature>
<dbReference type="Pfam" id="PF08316">
    <property type="entry name" value="Pal1"/>
    <property type="match status" value="1"/>
</dbReference>
<feature type="compositionally biased region" description="Low complexity" evidence="1">
    <location>
        <begin position="173"/>
        <end position="185"/>
    </location>
</feature>
<dbReference type="STRING" id="1035309.A0A2C5XAT7"/>
<gene>
    <name evidence="2" type="primary">pal1</name>
    <name evidence="2" type="ORF">CFIMG_000621RAa</name>
</gene>
<feature type="compositionally biased region" description="Polar residues" evidence="1">
    <location>
        <begin position="505"/>
        <end position="525"/>
    </location>
</feature>
<feature type="compositionally biased region" description="Gly residues" evidence="1">
    <location>
        <begin position="479"/>
        <end position="489"/>
    </location>
</feature>
<dbReference type="Proteomes" id="UP000222788">
    <property type="component" value="Unassembled WGS sequence"/>
</dbReference>
<reference evidence="2 3" key="2">
    <citation type="journal article" date="2013" name="IMA Fungus">
        <title>IMA Genome-F 1: Ceratocystis fimbriata: Draft nuclear genome sequence for the plant pathogen, Ceratocystis fimbriata.</title>
        <authorList>
            <person name="Wilken P.M."/>
            <person name="Steenkamp E.T."/>
            <person name="Wingfield M.J."/>
            <person name="de Beer Z.W."/>
            <person name="Wingfield B.D."/>
        </authorList>
    </citation>
    <scope>NUCLEOTIDE SEQUENCE [LARGE SCALE GENOMIC DNA]</scope>
    <source>
        <strain evidence="2 3">CBS 114723</strain>
    </source>
</reference>
<dbReference type="AlphaFoldDB" id="A0A2C5XAT7"/>
<feature type="compositionally biased region" description="Basic residues" evidence="1">
    <location>
        <begin position="494"/>
        <end position="503"/>
    </location>
</feature>
<dbReference type="PANTHER" id="PTHR28307:SF2">
    <property type="entry name" value="PROTEIN PAL1"/>
    <property type="match status" value="1"/>
</dbReference>
<protein>
    <submittedName>
        <fullName evidence="2">Protein pal1</fullName>
    </submittedName>
</protein>
<dbReference type="InterPro" id="IPR013226">
    <property type="entry name" value="Pal1"/>
</dbReference>
<feature type="compositionally biased region" description="Basic residues" evidence="1">
    <location>
        <begin position="276"/>
        <end position="285"/>
    </location>
</feature>
<dbReference type="OrthoDB" id="5352132at2759"/>
<evidence type="ECO:0000313" key="3">
    <source>
        <dbReference type="Proteomes" id="UP000222788"/>
    </source>
</evidence>
<feature type="compositionally biased region" description="Polar residues" evidence="1">
    <location>
        <begin position="20"/>
        <end position="37"/>
    </location>
</feature>
<feature type="region of interest" description="Disordered" evidence="1">
    <location>
        <begin position="107"/>
        <end position="218"/>
    </location>
</feature>
<dbReference type="PANTHER" id="PTHR28307">
    <property type="entry name" value="PROTEIN PAL1"/>
    <property type="match status" value="1"/>
</dbReference>
<dbReference type="EMBL" id="APWK03000028">
    <property type="protein sequence ID" value="PHH54302.1"/>
    <property type="molecule type" value="Genomic_DNA"/>
</dbReference>
<proteinExistence type="predicted"/>
<feature type="compositionally biased region" description="Low complexity" evidence="1">
    <location>
        <begin position="131"/>
        <end position="145"/>
    </location>
</feature>
<feature type="compositionally biased region" description="Polar residues" evidence="1">
    <location>
        <begin position="107"/>
        <end position="120"/>
    </location>
</feature>
<name>A0A2C5XAT7_9PEZI</name>
<dbReference type="GO" id="GO:0005737">
    <property type="term" value="C:cytoplasm"/>
    <property type="evidence" value="ECO:0007669"/>
    <property type="project" value="TreeGrafter"/>
</dbReference>
<evidence type="ECO:0000313" key="2">
    <source>
        <dbReference type="EMBL" id="PHH54302.1"/>
    </source>
</evidence>
<feature type="compositionally biased region" description="Low complexity" evidence="1">
    <location>
        <begin position="1"/>
        <end position="19"/>
    </location>
</feature>
<accession>A0A2C5XAT7</accession>